<dbReference type="PRINTS" id="PR00081">
    <property type="entry name" value="GDHRDH"/>
</dbReference>
<dbReference type="GO" id="GO:0030497">
    <property type="term" value="P:fatty acid elongation"/>
    <property type="evidence" value="ECO:0007669"/>
    <property type="project" value="TreeGrafter"/>
</dbReference>
<evidence type="ECO:0000259" key="2">
    <source>
        <dbReference type="SMART" id="SM00822"/>
    </source>
</evidence>
<feature type="domain" description="Ketoreductase" evidence="2">
    <location>
        <begin position="9"/>
        <end position="179"/>
    </location>
</feature>
<name>A0AA91DLA0_VARPD</name>
<comment type="similarity">
    <text evidence="1">Belongs to the short-chain dehydrogenases/reductases (SDR) family.</text>
</comment>
<dbReference type="InterPro" id="IPR002347">
    <property type="entry name" value="SDR_fam"/>
</dbReference>
<gene>
    <name evidence="3" type="ORF">A3K87_20980</name>
</gene>
<dbReference type="RefSeq" id="WP_081269226.1">
    <property type="nucleotide sequence ID" value="NZ_LVHG01000056.1"/>
</dbReference>
<accession>A0AA91DLA0</accession>
<dbReference type="SUPFAM" id="SSF51735">
    <property type="entry name" value="NAD(P)-binding Rossmann-fold domains"/>
    <property type="match status" value="1"/>
</dbReference>
<dbReference type="GO" id="GO:0016616">
    <property type="term" value="F:oxidoreductase activity, acting on the CH-OH group of donors, NAD or NADP as acceptor"/>
    <property type="evidence" value="ECO:0007669"/>
    <property type="project" value="TreeGrafter"/>
</dbReference>
<evidence type="ECO:0000313" key="4">
    <source>
        <dbReference type="Proteomes" id="UP000077852"/>
    </source>
</evidence>
<dbReference type="PANTHER" id="PTHR42760:SF129">
    <property type="entry name" value="OXIDOREDUCTASE"/>
    <property type="match status" value="1"/>
</dbReference>
<dbReference type="SMART" id="SM00822">
    <property type="entry name" value="PKS_KR"/>
    <property type="match status" value="1"/>
</dbReference>
<dbReference type="NCBIfam" id="NF009466">
    <property type="entry name" value="PRK12826.1-2"/>
    <property type="match status" value="1"/>
</dbReference>
<proteinExistence type="inferred from homology"/>
<dbReference type="AlphaFoldDB" id="A0AA91DLA0"/>
<sequence>MNSYDLKNQVIVITGGAGGIGRAVARRAQEDGARVCVWDASMPSVATGDDYLQVDVTDENAVKAAAAKTLEKFGRVDVLVNSAGITGPTLPVADFPLDKWLQVLSINLTGVFLCSRALIPAMQRQAYGRIVNIASIAGKEGNREQSAYSASKAGVIALTKSMGKELCPQDICVNAVAPAMIESELLLQMPEQKRKENLAKIPMGRAGTADEVASLVLWLASKDCSFSTGATFDASGGRATY</sequence>
<protein>
    <submittedName>
        <fullName evidence="3">3-oxoacyl-ACP reductase</fullName>
    </submittedName>
</protein>
<dbReference type="Proteomes" id="UP000077852">
    <property type="component" value="Unassembled WGS sequence"/>
</dbReference>
<dbReference type="InterPro" id="IPR020904">
    <property type="entry name" value="Sc_DH/Rdtase_CS"/>
</dbReference>
<dbReference type="FunFam" id="3.40.50.720:FF:000084">
    <property type="entry name" value="Short-chain dehydrogenase reductase"/>
    <property type="match status" value="1"/>
</dbReference>
<reference evidence="3 4" key="1">
    <citation type="submission" date="2016-03" db="EMBL/GenBank/DDBJ databases">
        <title>Genome sequence of Variovorax paradoxus KB5.</title>
        <authorList>
            <person name="Jeong H."/>
            <person name="Hong C.E."/>
            <person name="Jo S.H."/>
            <person name="Park J.M."/>
        </authorList>
    </citation>
    <scope>NUCLEOTIDE SEQUENCE [LARGE SCALE GENOMIC DNA]</scope>
    <source>
        <strain evidence="3 4">KB5</strain>
    </source>
</reference>
<comment type="caution">
    <text evidence="3">The sequence shown here is derived from an EMBL/GenBank/DDBJ whole genome shotgun (WGS) entry which is preliminary data.</text>
</comment>
<dbReference type="PRINTS" id="PR00080">
    <property type="entry name" value="SDRFAMILY"/>
</dbReference>
<dbReference type="InterPro" id="IPR057326">
    <property type="entry name" value="KR_dom"/>
</dbReference>
<organism evidence="3 4">
    <name type="scientific">Variovorax paradoxus</name>
    <dbReference type="NCBI Taxonomy" id="34073"/>
    <lineage>
        <taxon>Bacteria</taxon>
        <taxon>Pseudomonadati</taxon>
        <taxon>Pseudomonadota</taxon>
        <taxon>Betaproteobacteria</taxon>
        <taxon>Burkholderiales</taxon>
        <taxon>Comamonadaceae</taxon>
        <taxon>Variovorax</taxon>
    </lineage>
</organism>
<dbReference type="PANTHER" id="PTHR42760">
    <property type="entry name" value="SHORT-CHAIN DEHYDROGENASES/REDUCTASES FAMILY MEMBER"/>
    <property type="match status" value="1"/>
</dbReference>
<dbReference type="InterPro" id="IPR036291">
    <property type="entry name" value="NAD(P)-bd_dom_sf"/>
</dbReference>
<dbReference type="PROSITE" id="PS00061">
    <property type="entry name" value="ADH_SHORT"/>
    <property type="match status" value="1"/>
</dbReference>
<evidence type="ECO:0000256" key="1">
    <source>
        <dbReference type="ARBA" id="ARBA00006484"/>
    </source>
</evidence>
<dbReference type="Pfam" id="PF13561">
    <property type="entry name" value="adh_short_C2"/>
    <property type="match status" value="1"/>
</dbReference>
<evidence type="ECO:0000313" key="3">
    <source>
        <dbReference type="EMBL" id="OAK61407.1"/>
    </source>
</evidence>
<dbReference type="EMBL" id="LVHG01000056">
    <property type="protein sequence ID" value="OAK61407.1"/>
    <property type="molecule type" value="Genomic_DNA"/>
</dbReference>
<dbReference type="Gene3D" id="3.40.50.720">
    <property type="entry name" value="NAD(P)-binding Rossmann-like Domain"/>
    <property type="match status" value="1"/>
</dbReference>